<dbReference type="Pfam" id="PF13837">
    <property type="entry name" value="Myb_DNA-bind_4"/>
    <property type="match status" value="1"/>
</dbReference>
<proteinExistence type="predicted"/>
<organism evidence="3 4">
    <name type="scientific">Desmophyllum pertusum</name>
    <dbReference type="NCBI Taxonomy" id="174260"/>
    <lineage>
        <taxon>Eukaryota</taxon>
        <taxon>Metazoa</taxon>
        <taxon>Cnidaria</taxon>
        <taxon>Anthozoa</taxon>
        <taxon>Hexacorallia</taxon>
        <taxon>Scleractinia</taxon>
        <taxon>Caryophylliina</taxon>
        <taxon>Caryophylliidae</taxon>
        <taxon>Desmophyllum</taxon>
    </lineage>
</organism>
<dbReference type="PANTHER" id="PTHR47595:SF1">
    <property type="entry name" value="MYB_SANT-LIKE DNA-BINDING DOMAIN-CONTAINING PROTEIN"/>
    <property type="match status" value="1"/>
</dbReference>
<keyword evidence="4" id="KW-1185">Reference proteome</keyword>
<dbReference type="AlphaFoldDB" id="A0A9X0DC52"/>
<protein>
    <recommendedName>
        <fullName evidence="2">Myb/SANT-like DNA-binding domain-containing protein</fullName>
    </recommendedName>
</protein>
<reference evidence="3" key="1">
    <citation type="submission" date="2023-01" db="EMBL/GenBank/DDBJ databases">
        <title>Genome assembly of the deep-sea coral Lophelia pertusa.</title>
        <authorList>
            <person name="Herrera S."/>
            <person name="Cordes E."/>
        </authorList>
    </citation>
    <scope>NUCLEOTIDE SEQUENCE</scope>
    <source>
        <strain evidence="3">USNM1676648</strain>
        <tissue evidence="3">Polyp</tissue>
    </source>
</reference>
<gene>
    <name evidence="3" type="ORF">OS493_000345</name>
</gene>
<dbReference type="PANTHER" id="PTHR47595">
    <property type="entry name" value="HEAT SHOCK 70 KDA PROTEIN 14"/>
    <property type="match status" value="1"/>
</dbReference>
<comment type="caution">
    <text evidence="3">The sequence shown here is derived from an EMBL/GenBank/DDBJ whole genome shotgun (WGS) entry which is preliminary data.</text>
</comment>
<evidence type="ECO:0000313" key="3">
    <source>
        <dbReference type="EMBL" id="KAJ7394530.1"/>
    </source>
</evidence>
<dbReference type="EMBL" id="MU825396">
    <property type="protein sequence ID" value="KAJ7394530.1"/>
    <property type="molecule type" value="Genomic_DNA"/>
</dbReference>
<feature type="region of interest" description="Disordered" evidence="1">
    <location>
        <begin position="68"/>
        <end position="90"/>
    </location>
</feature>
<evidence type="ECO:0000313" key="4">
    <source>
        <dbReference type="Proteomes" id="UP001163046"/>
    </source>
</evidence>
<evidence type="ECO:0000259" key="2">
    <source>
        <dbReference type="Pfam" id="PF13837"/>
    </source>
</evidence>
<sequence length="159" mass="18209">MASRGKTWSNEATDTLINLWSEETIQFALNNSKTKESGEVYNTLQVQLQTKGFEGFTVKEVISKMKKLKQKYKTEKDKSRKSGNGSSRKQWKYFSKMDNILSERHIVNPPSIMDSMVMSDTSQEHLKHDTAVGYLPVATPSHLQIQVQEVIAECNKFIF</sequence>
<dbReference type="InterPro" id="IPR044822">
    <property type="entry name" value="Myb_DNA-bind_4"/>
</dbReference>
<evidence type="ECO:0000256" key="1">
    <source>
        <dbReference type="SAM" id="MobiDB-lite"/>
    </source>
</evidence>
<dbReference type="OrthoDB" id="5988602at2759"/>
<feature type="domain" description="Myb/SANT-like DNA-binding" evidence="2">
    <location>
        <begin position="6"/>
        <end position="100"/>
    </location>
</feature>
<accession>A0A9X0DC52</accession>
<name>A0A9X0DC52_9CNID</name>
<dbReference type="Gene3D" id="1.10.10.60">
    <property type="entry name" value="Homeodomain-like"/>
    <property type="match status" value="1"/>
</dbReference>
<dbReference type="Proteomes" id="UP001163046">
    <property type="component" value="Unassembled WGS sequence"/>
</dbReference>